<accession>A0ABV4NTY6</accession>
<keyword evidence="2" id="KW-1185">Reference proteome</keyword>
<evidence type="ECO:0000313" key="2">
    <source>
        <dbReference type="Proteomes" id="UP001569428"/>
    </source>
</evidence>
<protein>
    <submittedName>
        <fullName evidence="1">Uncharacterized protein</fullName>
    </submittedName>
</protein>
<name>A0ABV4NTY6_9GAMM</name>
<sequence>MHKKESGYKLKKIRELAAKGHIVDPVIIDCESVFTFRFSIKNTIGDRKNCVLITVKGAEPREFKRVLTYTRVLKKAGIEIWRVKKRGKV</sequence>
<dbReference type="RefSeq" id="WP_371837042.1">
    <property type="nucleotide sequence ID" value="NZ_JBGMEK010000001.1"/>
</dbReference>
<comment type="caution">
    <text evidence="1">The sequence shown here is derived from an EMBL/GenBank/DDBJ whole genome shotgun (WGS) entry which is preliminary data.</text>
</comment>
<evidence type="ECO:0000313" key="1">
    <source>
        <dbReference type="EMBL" id="MFA0809421.1"/>
    </source>
</evidence>
<reference evidence="1 2" key="1">
    <citation type="submission" date="2024-08" db="EMBL/GenBank/DDBJ databases">
        <authorList>
            <person name="Ishaq N."/>
        </authorList>
    </citation>
    <scope>NUCLEOTIDE SEQUENCE [LARGE SCALE GENOMIC DNA]</scope>
    <source>
        <strain evidence="1 2">DSM 18651</strain>
    </source>
</reference>
<dbReference type="EMBL" id="JBGMEK010000001">
    <property type="protein sequence ID" value="MFA0809421.1"/>
    <property type="molecule type" value="Genomic_DNA"/>
</dbReference>
<gene>
    <name evidence="1" type="ORF">ACCI49_00695</name>
</gene>
<dbReference type="Proteomes" id="UP001569428">
    <property type="component" value="Unassembled WGS sequence"/>
</dbReference>
<organism evidence="1 2">
    <name type="scientific">Microbulbifer epialgicus</name>
    <dbReference type="NCBI Taxonomy" id="393907"/>
    <lineage>
        <taxon>Bacteria</taxon>
        <taxon>Pseudomonadati</taxon>
        <taxon>Pseudomonadota</taxon>
        <taxon>Gammaproteobacteria</taxon>
        <taxon>Cellvibrionales</taxon>
        <taxon>Microbulbiferaceae</taxon>
        <taxon>Microbulbifer</taxon>
    </lineage>
</organism>
<proteinExistence type="predicted"/>